<accession>A0A0F9EDG6</accession>
<reference evidence="1" key="1">
    <citation type="journal article" date="2015" name="Nature">
        <title>Complex archaea that bridge the gap between prokaryotes and eukaryotes.</title>
        <authorList>
            <person name="Spang A."/>
            <person name="Saw J.H."/>
            <person name="Jorgensen S.L."/>
            <person name="Zaremba-Niedzwiedzka K."/>
            <person name="Martijn J."/>
            <person name="Lind A.E."/>
            <person name="van Eijk R."/>
            <person name="Schleper C."/>
            <person name="Guy L."/>
            <person name="Ettema T.J."/>
        </authorList>
    </citation>
    <scope>NUCLEOTIDE SEQUENCE</scope>
</reference>
<dbReference type="AlphaFoldDB" id="A0A0F9EDG6"/>
<proteinExistence type="predicted"/>
<evidence type="ECO:0000313" key="1">
    <source>
        <dbReference type="EMBL" id="KKL27891.1"/>
    </source>
</evidence>
<sequence>MRKAKRVLKPQVINVFDNAVVQVKCIPSEDEIDVATLLSHSLARFEFIIGTSFDLQFLSMDGSQLLGIRRYIVNEVRDRIAVNDVNHYQTLSKTIFDRKCEPIGDWFFFHEEGNQLQKNLVGDKPNNKTEKKEFDKMSVADLQGTMKGLRGSGFKVGTKHGAMVKAIRKHLSAAQE</sequence>
<comment type="caution">
    <text evidence="1">The sequence shown here is derived from an EMBL/GenBank/DDBJ whole genome shotgun (WGS) entry which is preliminary data.</text>
</comment>
<protein>
    <submittedName>
        <fullName evidence="1">Uncharacterized protein</fullName>
    </submittedName>
</protein>
<dbReference type="EMBL" id="LAZR01035296">
    <property type="protein sequence ID" value="KKL27891.1"/>
    <property type="molecule type" value="Genomic_DNA"/>
</dbReference>
<organism evidence="1">
    <name type="scientific">marine sediment metagenome</name>
    <dbReference type="NCBI Taxonomy" id="412755"/>
    <lineage>
        <taxon>unclassified sequences</taxon>
        <taxon>metagenomes</taxon>
        <taxon>ecological metagenomes</taxon>
    </lineage>
</organism>
<name>A0A0F9EDG6_9ZZZZ</name>
<gene>
    <name evidence="1" type="ORF">LCGC14_2380630</name>
</gene>